<accession>A0A450UXW8</accession>
<evidence type="ECO:0000259" key="7">
    <source>
        <dbReference type="SMART" id="SM01382"/>
    </source>
</evidence>
<dbReference type="Gene3D" id="4.10.950.10">
    <property type="entry name" value="Ribosomal protein L2, domain 3"/>
    <property type="match status" value="1"/>
</dbReference>
<evidence type="ECO:0000256" key="1">
    <source>
        <dbReference type="ARBA" id="ARBA00005636"/>
    </source>
</evidence>
<dbReference type="FunFam" id="2.30.30.30:FF:000001">
    <property type="entry name" value="50S ribosomal protein L2"/>
    <property type="match status" value="1"/>
</dbReference>
<name>A0A450UXW8_9GAMM</name>
<evidence type="ECO:0000256" key="5">
    <source>
        <dbReference type="HAMAP-Rule" id="MF_01320"/>
    </source>
</evidence>
<dbReference type="InterPro" id="IPR008991">
    <property type="entry name" value="Translation_prot_SH3-like_sf"/>
</dbReference>
<dbReference type="SMART" id="SM01382">
    <property type="entry name" value="Ribosomal_L2_C"/>
    <property type="match status" value="1"/>
</dbReference>
<dbReference type="PANTHER" id="PTHR13691:SF5">
    <property type="entry name" value="LARGE RIBOSOMAL SUBUNIT PROTEIN UL2M"/>
    <property type="match status" value="1"/>
</dbReference>
<dbReference type="Pfam" id="PF03947">
    <property type="entry name" value="Ribosomal_L2_C"/>
    <property type="match status" value="1"/>
</dbReference>
<dbReference type="PROSITE" id="PS00467">
    <property type="entry name" value="RIBOSOMAL_L2"/>
    <property type="match status" value="1"/>
</dbReference>
<dbReference type="InterPro" id="IPR022669">
    <property type="entry name" value="Ribosomal_uL2_C"/>
</dbReference>
<feature type="region of interest" description="Disordered" evidence="6">
    <location>
        <begin position="223"/>
        <end position="258"/>
    </location>
</feature>
<dbReference type="AlphaFoldDB" id="A0A450UXW8"/>
<dbReference type="InterPro" id="IPR022666">
    <property type="entry name" value="Ribosomal_uL2_RNA-bd_dom"/>
</dbReference>
<evidence type="ECO:0000256" key="6">
    <source>
        <dbReference type="SAM" id="MobiDB-lite"/>
    </source>
</evidence>
<dbReference type="InterPro" id="IPR002171">
    <property type="entry name" value="Ribosomal_uL2"/>
</dbReference>
<dbReference type="GO" id="GO:0019843">
    <property type="term" value="F:rRNA binding"/>
    <property type="evidence" value="ECO:0007669"/>
    <property type="project" value="UniProtKB-UniRule"/>
</dbReference>
<dbReference type="FunFam" id="4.10.950.10:FF:000001">
    <property type="entry name" value="50S ribosomal protein L2"/>
    <property type="match status" value="1"/>
</dbReference>
<evidence type="ECO:0000313" key="9">
    <source>
        <dbReference type="EMBL" id="VFJ97375.1"/>
    </source>
</evidence>
<dbReference type="InterPro" id="IPR012340">
    <property type="entry name" value="NA-bd_OB-fold"/>
</dbReference>
<keyword evidence="2 5" id="KW-0689">Ribosomal protein</keyword>
<dbReference type="GO" id="GO:0016740">
    <property type="term" value="F:transferase activity"/>
    <property type="evidence" value="ECO:0007669"/>
    <property type="project" value="InterPro"/>
</dbReference>
<dbReference type="HAMAP" id="MF_01320_B">
    <property type="entry name" value="Ribosomal_uL2_B"/>
    <property type="match status" value="1"/>
</dbReference>
<reference evidence="9" key="1">
    <citation type="submission" date="2019-02" db="EMBL/GenBank/DDBJ databases">
        <authorList>
            <person name="Gruber-Vodicka R. H."/>
            <person name="Seah K. B. B."/>
        </authorList>
    </citation>
    <scope>NUCLEOTIDE SEQUENCE</scope>
    <source>
        <strain evidence="10">BECK_BY7</strain>
        <strain evidence="9">BECK_M6</strain>
    </source>
</reference>
<dbReference type="Gene3D" id="2.30.30.30">
    <property type="match status" value="1"/>
</dbReference>
<comment type="subunit">
    <text evidence="5">Part of the 50S ribosomal subunit. Forms a bridge to the 30S subunit in the 70S ribosome.</text>
</comment>
<sequence>MPLVKIKPTSPGRRGAVKVVTPNLHKGDPYSSLVCKKTKGGGRNNKGRITVRHRGGGHKQRYRIIDFKRDKDGVFGQVERIEYDPVRSAHIALLVYGDGERRYIIASKGLEVGDMLLSGVSPPIKIGNALPLRSIPVGTTIHCVEFKPGKGAQLARSAGAAVQLIAREAGFATLRLRSGELRKVSVECRATVGEVGNAEYGLRKLGKAGAARWRGIRPTVRGVAMNPIDHPHGGGEGRSSGGRHPVTPWGVPTKGYKTRHNKRTGHLIVRARKKR</sequence>
<comment type="function">
    <text evidence="5">One of the primary rRNA binding proteins. Required for association of the 30S and 50S subunits to form the 70S ribosome, for tRNA binding and peptide bond formation. It has been suggested to have peptidyltransferase activity; this is somewhat controversial. Makes several contacts with the 16S rRNA in the 70S ribosome.</text>
</comment>
<dbReference type="Pfam" id="PF00181">
    <property type="entry name" value="Ribosomal_L2_N"/>
    <property type="match status" value="1"/>
</dbReference>
<dbReference type="InterPro" id="IPR014726">
    <property type="entry name" value="Ribosomal_uL2_dom3"/>
</dbReference>
<protein>
    <recommendedName>
        <fullName evidence="4 5">Large ribosomal subunit protein uL2</fullName>
    </recommendedName>
</protein>
<dbReference type="GO" id="GO:0002181">
    <property type="term" value="P:cytoplasmic translation"/>
    <property type="evidence" value="ECO:0007669"/>
    <property type="project" value="TreeGrafter"/>
</dbReference>
<feature type="domain" description="Large ribosomal subunit protein uL2 RNA-binding" evidence="8">
    <location>
        <begin position="42"/>
        <end position="118"/>
    </location>
</feature>
<evidence type="ECO:0000259" key="8">
    <source>
        <dbReference type="SMART" id="SM01383"/>
    </source>
</evidence>
<keyword evidence="3 5" id="KW-0687">Ribonucleoprotein</keyword>
<dbReference type="EMBL" id="CAADFN010000079">
    <property type="protein sequence ID" value="VFK20801.1"/>
    <property type="molecule type" value="Genomic_DNA"/>
</dbReference>
<dbReference type="SMART" id="SM01383">
    <property type="entry name" value="Ribosomal_L2"/>
    <property type="match status" value="1"/>
</dbReference>
<evidence type="ECO:0000256" key="4">
    <source>
        <dbReference type="ARBA" id="ARBA00035242"/>
    </source>
</evidence>
<dbReference type="EMBL" id="CAADFH010000069">
    <property type="protein sequence ID" value="VFJ97375.1"/>
    <property type="molecule type" value="Genomic_DNA"/>
</dbReference>
<dbReference type="Gene3D" id="2.40.50.140">
    <property type="entry name" value="Nucleic acid-binding proteins"/>
    <property type="match status" value="1"/>
</dbReference>
<dbReference type="InterPro" id="IPR005880">
    <property type="entry name" value="Ribosomal_uL2_bac/org-type"/>
</dbReference>
<dbReference type="PIRSF" id="PIRSF002158">
    <property type="entry name" value="Ribosomal_L2"/>
    <property type="match status" value="1"/>
</dbReference>
<organism evidence="9">
    <name type="scientific">Candidatus Kentrum sp. LFY</name>
    <dbReference type="NCBI Taxonomy" id="2126342"/>
    <lineage>
        <taxon>Bacteria</taxon>
        <taxon>Pseudomonadati</taxon>
        <taxon>Pseudomonadota</taxon>
        <taxon>Gammaproteobacteria</taxon>
        <taxon>Candidatus Kentrum</taxon>
    </lineage>
</organism>
<gene>
    <name evidence="5" type="primary">rplB</name>
    <name evidence="9" type="ORF">BECKLFY1418A_GA0070994_10695</name>
    <name evidence="10" type="ORF">BECKLFY1418C_GA0070996_10795</name>
</gene>
<evidence type="ECO:0000313" key="10">
    <source>
        <dbReference type="EMBL" id="VFK20801.1"/>
    </source>
</evidence>
<comment type="similarity">
    <text evidence="1 5">Belongs to the universal ribosomal protein uL2 family.</text>
</comment>
<dbReference type="InterPro" id="IPR022671">
    <property type="entry name" value="Ribosomal_uL2_CS"/>
</dbReference>
<keyword evidence="5" id="KW-0699">rRNA-binding</keyword>
<dbReference type="FunFam" id="2.40.50.140:FF:000003">
    <property type="entry name" value="50S ribosomal protein L2"/>
    <property type="match status" value="1"/>
</dbReference>
<dbReference type="GO" id="GO:0015934">
    <property type="term" value="C:large ribosomal subunit"/>
    <property type="evidence" value="ECO:0007669"/>
    <property type="project" value="InterPro"/>
</dbReference>
<evidence type="ECO:0000256" key="2">
    <source>
        <dbReference type="ARBA" id="ARBA00022980"/>
    </source>
</evidence>
<dbReference type="GO" id="GO:0003735">
    <property type="term" value="F:structural constituent of ribosome"/>
    <property type="evidence" value="ECO:0007669"/>
    <property type="project" value="InterPro"/>
</dbReference>
<dbReference type="NCBIfam" id="TIGR01171">
    <property type="entry name" value="rplB_bact"/>
    <property type="match status" value="1"/>
</dbReference>
<dbReference type="InterPro" id="IPR014722">
    <property type="entry name" value="Rib_uL2_dom2"/>
</dbReference>
<dbReference type="PANTHER" id="PTHR13691">
    <property type="entry name" value="RIBOSOMAL PROTEIN L2"/>
    <property type="match status" value="1"/>
</dbReference>
<evidence type="ECO:0000256" key="3">
    <source>
        <dbReference type="ARBA" id="ARBA00023274"/>
    </source>
</evidence>
<feature type="domain" description="Large ribosomal subunit protein uL2 C-terminal" evidence="7">
    <location>
        <begin position="124"/>
        <end position="252"/>
    </location>
</feature>
<keyword evidence="5" id="KW-0694">RNA-binding</keyword>
<proteinExistence type="inferred from homology"/>
<dbReference type="SUPFAM" id="SSF50104">
    <property type="entry name" value="Translation proteins SH3-like domain"/>
    <property type="match status" value="1"/>
</dbReference>
<dbReference type="SUPFAM" id="SSF50249">
    <property type="entry name" value="Nucleic acid-binding proteins"/>
    <property type="match status" value="1"/>
</dbReference>